<protein>
    <submittedName>
        <fullName evidence="3">NLGN</fullName>
    </submittedName>
</protein>
<comment type="caution">
    <text evidence="3">The sequence shown here is derived from an EMBL/GenBank/DDBJ whole genome shotgun (WGS) entry which is preliminary data.</text>
</comment>
<name>A0A8S3RRM5_MYTED</name>
<sequence length="1093" mass="124564">MSNIVALLPAEIYFPQDSISNAFSEKGKYQGANIGSILDRVVSGNINIDDFIQDMTVSQTELKKGTKTVKRWASMNNRSLWVVKELQVKEESLPVLLYIHGGSNRVGMGAMFDGDILSAYGKIVVVNFNYRLGVLGFYADRSKGIEGNLGLLDQVKAMEWVQKNIHFFNGDPTKVTIHGHSAGAGNVGLHLVSDLTKGLYRYAIVHSGSPLAFWGVSDCIPTMKNKTVAEDCQQGSSHLVESFKSEDPMSEPVNTHFLISRGEKTPFNLVPFRPVLDGHYLTDIPDKMFQCNQVHAESVLMAMAKDEFFPKYTDTKYQRAFDEHFDFDGLFTEDEADTIEKVYEEWKKNNISQYPHYAQMGSDLIFFAPMVKLADLISEWMKRVYMLSFEYVSQNLTGPQWQGIPHGWDLFYLFGAPLVGHSHHVYTPRDVQVSKTTMKLFSNYVKYGYLSVDGKHQLDIYNSTTKSFNKLHYQNGKPVVSAEYNFRKPRIDFWNKYLFSEEPFTCNEACNIGNSGTQFLLEVLEVTSDLSFVIFLLCCISVTSTKEWNPIRNTLYGKIRGKVTSRLSGKHVEEYLGIPYASPPIGSLRFERPVQPLHWSDIKDTISLPPACPQYGSDYIYLHREDFNAFDEDCLYMNVYVPKTKQKSLPVLLYVHGGSNIAGMGAMLDGDVLAAHGEIIVITFNYRLGIYGFYADKSKGIEGIYGLLDQVQAMEWVNLNIKYFNGDPERVTIHGHSLGASDVGLHIVSNLTKGLFKNAIIHSGSPIAHWFLSDCVRTSRKTSFPVNCRPGTTRVNNKFSPIHDKRMNISEEMLNAGLTEDKTFGTYPITIDGYYTTESPELVYRCGNNIHAESVLLVLSRDELFPSLSTEGTIDNHTIEGLTNYYQTLFPDEDQFARDANLEFNEWKESKVLPFPQVQRILADLIFYTPMIKLADIVSRWLNKTYLLSFEYISETPSGPLWQGVPHGWDLFYMFGMPLVGHHLHNYTARDVEVTKTSMSLLSDYVKYGYLSTNDTELTEVYDSKIRNYYKIDYNGTQAVVTTGVNFRKPYYEFWNKYLYKYEDTMCDTSTKLSVCSYNLWFPVTIYTLFYMI</sequence>
<dbReference type="Proteomes" id="UP000683360">
    <property type="component" value="Unassembled WGS sequence"/>
</dbReference>
<evidence type="ECO:0000256" key="1">
    <source>
        <dbReference type="ARBA" id="ARBA00005964"/>
    </source>
</evidence>
<evidence type="ECO:0000313" key="3">
    <source>
        <dbReference type="EMBL" id="CAG2209379.1"/>
    </source>
</evidence>
<dbReference type="Gene3D" id="3.40.50.1820">
    <property type="entry name" value="alpha/beta hydrolase"/>
    <property type="match status" value="2"/>
</dbReference>
<dbReference type="SUPFAM" id="SSF53474">
    <property type="entry name" value="alpha/beta-Hydrolases"/>
    <property type="match status" value="2"/>
</dbReference>
<comment type="similarity">
    <text evidence="1">Belongs to the type-B carboxylesterase/lipase family.</text>
</comment>
<evidence type="ECO:0000259" key="2">
    <source>
        <dbReference type="Pfam" id="PF00135"/>
    </source>
</evidence>
<dbReference type="InterPro" id="IPR002018">
    <property type="entry name" value="CarbesteraseB"/>
</dbReference>
<evidence type="ECO:0000313" key="4">
    <source>
        <dbReference type="Proteomes" id="UP000683360"/>
    </source>
</evidence>
<dbReference type="PANTHER" id="PTHR43903">
    <property type="entry name" value="NEUROLIGIN"/>
    <property type="match status" value="1"/>
</dbReference>
<dbReference type="EMBL" id="CAJPWZ010001163">
    <property type="protein sequence ID" value="CAG2209379.1"/>
    <property type="molecule type" value="Genomic_DNA"/>
</dbReference>
<dbReference type="InterPro" id="IPR051093">
    <property type="entry name" value="Neuroligin/BSAL"/>
</dbReference>
<reference evidence="3" key="1">
    <citation type="submission" date="2021-03" db="EMBL/GenBank/DDBJ databases">
        <authorList>
            <person name="Bekaert M."/>
        </authorList>
    </citation>
    <scope>NUCLEOTIDE SEQUENCE</scope>
</reference>
<dbReference type="Pfam" id="PF00135">
    <property type="entry name" value="COesterase"/>
    <property type="match status" value="2"/>
</dbReference>
<feature type="domain" description="Carboxylesterase type B" evidence="2">
    <location>
        <begin position="550"/>
        <end position="1054"/>
    </location>
</feature>
<proteinExistence type="inferred from homology"/>
<feature type="domain" description="Carboxylesterase type B" evidence="2">
    <location>
        <begin position="84"/>
        <end position="494"/>
    </location>
</feature>
<organism evidence="3 4">
    <name type="scientific">Mytilus edulis</name>
    <name type="common">Blue mussel</name>
    <dbReference type="NCBI Taxonomy" id="6550"/>
    <lineage>
        <taxon>Eukaryota</taxon>
        <taxon>Metazoa</taxon>
        <taxon>Spiralia</taxon>
        <taxon>Lophotrochozoa</taxon>
        <taxon>Mollusca</taxon>
        <taxon>Bivalvia</taxon>
        <taxon>Autobranchia</taxon>
        <taxon>Pteriomorphia</taxon>
        <taxon>Mytilida</taxon>
        <taxon>Mytiloidea</taxon>
        <taxon>Mytilidae</taxon>
        <taxon>Mytilinae</taxon>
        <taxon>Mytilus</taxon>
    </lineage>
</organism>
<dbReference type="OrthoDB" id="19653at2759"/>
<dbReference type="AlphaFoldDB" id="A0A8S3RRM5"/>
<dbReference type="InterPro" id="IPR029058">
    <property type="entry name" value="AB_hydrolase_fold"/>
</dbReference>
<gene>
    <name evidence="3" type="ORF">MEDL_23496</name>
</gene>
<accession>A0A8S3RRM5</accession>
<keyword evidence="4" id="KW-1185">Reference proteome</keyword>